<dbReference type="SUPFAM" id="SSF52540">
    <property type="entry name" value="P-loop containing nucleoside triphosphate hydrolases"/>
    <property type="match status" value="1"/>
</dbReference>
<dbReference type="PANTHER" id="PTHR13696">
    <property type="entry name" value="P-LOOP CONTAINING NUCLEOSIDE TRIPHOSPHATE HYDROLASE"/>
    <property type="match status" value="1"/>
</dbReference>
<dbReference type="PANTHER" id="PTHR13696:SF99">
    <property type="entry name" value="COBYRINIC ACID AC-DIAMIDE SYNTHASE"/>
    <property type="match status" value="1"/>
</dbReference>
<feature type="domain" description="CobQ/CobB/MinD/ParA nucleotide binding" evidence="1">
    <location>
        <begin position="5"/>
        <end position="165"/>
    </location>
</feature>
<comment type="caution">
    <text evidence="2">The sequence shown here is derived from an EMBL/GenBank/DDBJ whole genome shotgun (WGS) entry which is preliminary data.</text>
</comment>
<sequence length="191" mass="20696">MLWGVVHTKGGVGKTTTSLYLALAAHRRGVPVRLVDADPQASATMWASAAVRAGHPLPFAVEPYSGAPRAKSGELILIDTPPGQADVLQEVLDCVDVAIVPTAASPMDLERVWPTLEVTSHLPTVVLLTQINTRARLVAELRELFEEQGVPVAENFIRHKEAFKQAWGTTPADLAGYGEVYDEISEALKWH</sequence>
<dbReference type="PIRSF" id="PIRSF009320">
    <property type="entry name" value="Nuc_binding_HP_1000"/>
    <property type="match status" value="1"/>
</dbReference>
<name>A0ABS0VVV7_9CORY</name>
<gene>
    <name evidence="2" type="ORF">JDV76_02000</name>
</gene>
<accession>A0ABS0VVV7</accession>
<dbReference type="CDD" id="cd02042">
    <property type="entry name" value="ParAB_family"/>
    <property type="match status" value="1"/>
</dbReference>
<dbReference type="Pfam" id="PF01656">
    <property type="entry name" value="CbiA"/>
    <property type="match status" value="1"/>
</dbReference>
<dbReference type="InterPro" id="IPR050678">
    <property type="entry name" value="DNA_Partitioning_ATPase"/>
</dbReference>
<reference evidence="2 3" key="1">
    <citation type="submission" date="2020-12" db="EMBL/GenBank/DDBJ databases">
        <title>Genome public.</title>
        <authorList>
            <person name="Sun Q."/>
        </authorList>
    </citation>
    <scope>NUCLEOTIDE SEQUENCE [LARGE SCALE GENOMIC DNA]</scope>
    <source>
        <strain evidence="2 3">CCM 8864</strain>
    </source>
</reference>
<dbReference type="Proteomes" id="UP000625574">
    <property type="component" value="Unassembled WGS sequence"/>
</dbReference>
<dbReference type="Gene3D" id="3.40.50.300">
    <property type="entry name" value="P-loop containing nucleotide triphosphate hydrolases"/>
    <property type="match status" value="1"/>
</dbReference>
<dbReference type="RefSeq" id="WP_198735178.1">
    <property type="nucleotide sequence ID" value="NZ_JAEIOT010000004.1"/>
</dbReference>
<dbReference type="InterPro" id="IPR027417">
    <property type="entry name" value="P-loop_NTPase"/>
</dbReference>
<organism evidence="2 3">
    <name type="scientific">Corynebacterium marambiense</name>
    <dbReference type="NCBI Taxonomy" id="2765364"/>
    <lineage>
        <taxon>Bacteria</taxon>
        <taxon>Bacillati</taxon>
        <taxon>Actinomycetota</taxon>
        <taxon>Actinomycetes</taxon>
        <taxon>Mycobacteriales</taxon>
        <taxon>Corynebacteriaceae</taxon>
        <taxon>Corynebacterium</taxon>
    </lineage>
</organism>
<evidence type="ECO:0000313" key="3">
    <source>
        <dbReference type="Proteomes" id="UP000625574"/>
    </source>
</evidence>
<dbReference type="EMBL" id="JAEIOT010000004">
    <property type="protein sequence ID" value="MBI8999750.1"/>
    <property type="molecule type" value="Genomic_DNA"/>
</dbReference>
<proteinExistence type="predicted"/>
<evidence type="ECO:0000259" key="1">
    <source>
        <dbReference type="Pfam" id="PF01656"/>
    </source>
</evidence>
<evidence type="ECO:0000313" key="2">
    <source>
        <dbReference type="EMBL" id="MBI8999750.1"/>
    </source>
</evidence>
<keyword evidence="3" id="KW-1185">Reference proteome</keyword>
<dbReference type="InterPro" id="IPR002586">
    <property type="entry name" value="CobQ/CobB/MinD/ParA_Nub-bd_dom"/>
</dbReference>
<protein>
    <submittedName>
        <fullName evidence="2">ParA family protein</fullName>
    </submittedName>
</protein>